<dbReference type="EMBL" id="PDCK01000039">
    <property type="protein sequence ID" value="PRQ57807.1"/>
    <property type="molecule type" value="Genomic_DNA"/>
</dbReference>
<keyword evidence="2" id="KW-1185">Reference proteome</keyword>
<proteinExistence type="predicted"/>
<dbReference type="PANTHER" id="PTHR31960:SF3">
    <property type="entry name" value="F-BOX PROTEIN PP2-A13"/>
    <property type="match status" value="1"/>
</dbReference>
<dbReference type="OMA" id="CTSEHVH"/>
<dbReference type="Gramene" id="PRQ57807">
    <property type="protein sequence ID" value="PRQ57807"/>
    <property type="gene ID" value="RchiOBHm_Chr1g0352361"/>
</dbReference>
<evidence type="ECO:0000313" key="1">
    <source>
        <dbReference type="EMBL" id="PRQ57807.1"/>
    </source>
</evidence>
<dbReference type="Pfam" id="PF14299">
    <property type="entry name" value="PP2"/>
    <property type="match status" value="1"/>
</dbReference>
<dbReference type="CDD" id="cd22162">
    <property type="entry name" value="F-box_AtSKIP3-like"/>
    <property type="match status" value="1"/>
</dbReference>
<gene>
    <name evidence="1" type="ORF">RchiOBHm_Chr1g0352361</name>
</gene>
<reference evidence="1 2" key="1">
    <citation type="journal article" date="2018" name="Nat. Genet.">
        <title>The Rosa genome provides new insights in the design of modern roses.</title>
        <authorList>
            <person name="Bendahmane M."/>
        </authorList>
    </citation>
    <scope>NUCLEOTIDE SEQUENCE [LARGE SCALE GENOMIC DNA]</scope>
    <source>
        <strain evidence="2">cv. Old Blush</strain>
    </source>
</reference>
<dbReference type="STRING" id="74649.A0A2P6SGJ7"/>
<dbReference type="PANTHER" id="PTHR31960">
    <property type="entry name" value="F-BOX PROTEIN PP2-A15"/>
    <property type="match status" value="1"/>
</dbReference>
<accession>A0A2P6SGJ7</accession>
<organism evidence="1 2">
    <name type="scientific">Rosa chinensis</name>
    <name type="common">China rose</name>
    <dbReference type="NCBI Taxonomy" id="74649"/>
    <lineage>
        <taxon>Eukaryota</taxon>
        <taxon>Viridiplantae</taxon>
        <taxon>Streptophyta</taxon>
        <taxon>Embryophyta</taxon>
        <taxon>Tracheophyta</taxon>
        <taxon>Spermatophyta</taxon>
        <taxon>Magnoliopsida</taxon>
        <taxon>eudicotyledons</taxon>
        <taxon>Gunneridae</taxon>
        <taxon>Pentapetalae</taxon>
        <taxon>rosids</taxon>
        <taxon>fabids</taxon>
        <taxon>Rosales</taxon>
        <taxon>Rosaceae</taxon>
        <taxon>Rosoideae</taxon>
        <taxon>Rosoideae incertae sedis</taxon>
        <taxon>Rosa</taxon>
    </lineage>
</organism>
<dbReference type="Proteomes" id="UP000238479">
    <property type="component" value="Chromosome 1"/>
</dbReference>
<protein>
    <submittedName>
        <fullName evidence="1">Putative phloem protein</fullName>
    </submittedName>
</protein>
<dbReference type="AlphaFoldDB" id="A0A2P6SGJ7"/>
<dbReference type="SUPFAM" id="SSF81383">
    <property type="entry name" value="F-box domain"/>
    <property type="match status" value="1"/>
</dbReference>
<dbReference type="InterPro" id="IPR036047">
    <property type="entry name" value="F-box-like_dom_sf"/>
</dbReference>
<dbReference type="InterPro" id="IPR025886">
    <property type="entry name" value="PP2-like"/>
</dbReference>
<comment type="caution">
    <text evidence="1">The sequence shown here is derived from an EMBL/GenBank/DDBJ whole genome shotgun (WGS) entry which is preliminary data.</text>
</comment>
<sequence length="281" mass="31975">MGANLSGGVSDTEGYAQPRLGDIPESCVALVLMYMDPPEICKLARLNRAFRGASWADFIWESKLPTNYRFIVDKVFDEKSMVKNSGKRDIYTTLCKSISFDDGTKQIWLDKTKGGIHLSISSKALSITGIDDRRYWNFIASDESRFQTVAYLQQTWWFEVNGEFEFQFPLGKYSLFFRLHLGRSSKRLGRRVCNSEHVHGWNIKPVKFELTTSNGHEAVSEYYLDNPGNWVNYHVGDFVVDNPHALIKINYSMTQIDCTHTKGGVCVDSVLIRPSSVGKED</sequence>
<name>A0A2P6SGJ7_ROSCH</name>
<evidence type="ECO:0000313" key="2">
    <source>
        <dbReference type="Proteomes" id="UP000238479"/>
    </source>
</evidence>